<reference evidence="2 3" key="1">
    <citation type="submission" date="2020-10" db="EMBL/GenBank/DDBJ databases">
        <title>Plant Genome Project.</title>
        <authorList>
            <person name="Zhang R.-G."/>
        </authorList>
    </citation>
    <scope>NUCLEOTIDE SEQUENCE [LARGE SCALE GENOMIC DNA]</scope>
    <source>
        <strain evidence="2">FAFU-HL-1</strain>
        <tissue evidence="2">Leaf</tissue>
    </source>
</reference>
<evidence type="ECO:0000313" key="2">
    <source>
        <dbReference type="EMBL" id="KAF9686218.1"/>
    </source>
</evidence>
<feature type="signal peptide" evidence="1">
    <location>
        <begin position="1"/>
        <end position="27"/>
    </location>
</feature>
<organism evidence="2 3">
    <name type="scientific">Salix dunnii</name>
    <dbReference type="NCBI Taxonomy" id="1413687"/>
    <lineage>
        <taxon>Eukaryota</taxon>
        <taxon>Viridiplantae</taxon>
        <taxon>Streptophyta</taxon>
        <taxon>Embryophyta</taxon>
        <taxon>Tracheophyta</taxon>
        <taxon>Spermatophyta</taxon>
        <taxon>Magnoliopsida</taxon>
        <taxon>eudicotyledons</taxon>
        <taxon>Gunneridae</taxon>
        <taxon>Pentapetalae</taxon>
        <taxon>rosids</taxon>
        <taxon>fabids</taxon>
        <taxon>Malpighiales</taxon>
        <taxon>Salicaceae</taxon>
        <taxon>Saliceae</taxon>
        <taxon>Salix</taxon>
    </lineage>
</organism>
<gene>
    <name evidence="2" type="ORF">SADUNF_Sadunf03G0135800</name>
</gene>
<dbReference type="OrthoDB" id="1686201at2759"/>
<accession>A0A835N4Q7</accession>
<keyword evidence="1" id="KW-0732">Signal</keyword>
<evidence type="ECO:0000256" key="1">
    <source>
        <dbReference type="SAM" id="SignalP"/>
    </source>
</evidence>
<comment type="caution">
    <text evidence="2">The sequence shown here is derived from an EMBL/GenBank/DDBJ whole genome shotgun (WGS) entry which is preliminary data.</text>
</comment>
<keyword evidence="3" id="KW-1185">Reference proteome</keyword>
<protein>
    <submittedName>
        <fullName evidence="2">Uncharacterized protein</fullName>
    </submittedName>
</protein>
<dbReference type="Proteomes" id="UP000657918">
    <property type="component" value="Unassembled WGS sequence"/>
</dbReference>
<proteinExistence type="predicted"/>
<name>A0A835N4Q7_9ROSI</name>
<dbReference type="AlphaFoldDB" id="A0A835N4Q7"/>
<feature type="chain" id="PRO_5032583048" evidence="1">
    <location>
        <begin position="28"/>
        <end position="281"/>
    </location>
</feature>
<dbReference type="EMBL" id="JADGMS010000003">
    <property type="protein sequence ID" value="KAF9686218.1"/>
    <property type="molecule type" value="Genomic_DNA"/>
</dbReference>
<sequence>MAVRHSCAKILILAIMVIALLFSTGEAAPICVERCGVHPDCNDFCNRLGYKGGQCLPPVYVQCCCNRPRRCQPLKLRQCFPNSFPLEGKRQVLGARAIEKKDKQTAEACQSVTEAAESVKEGARSVKKAAESVTNMSKEVTKNISATAETITEKAASIIKEKVVGNVIKQFRRKIYKRNGLWKHALECSVPETARGMAEKDSTKQRNWGVREASKSKDFQTDETCKKQASPLHSFVTTQISHLKPVLELGDDEWSNEETEKLEFLLCGYRLCVAGFDDDVA</sequence>
<evidence type="ECO:0000313" key="3">
    <source>
        <dbReference type="Proteomes" id="UP000657918"/>
    </source>
</evidence>